<dbReference type="Proteomes" id="UP000663879">
    <property type="component" value="Unassembled WGS sequence"/>
</dbReference>
<name>A0A814LY60_9BILA</name>
<evidence type="ECO:0000313" key="1">
    <source>
        <dbReference type="EMBL" id="CAF1070768.1"/>
    </source>
</evidence>
<dbReference type="AlphaFoldDB" id="A0A814LY60"/>
<proteinExistence type="predicted"/>
<accession>A0A814LY60</accession>
<keyword evidence="2" id="KW-1185">Reference proteome</keyword>
<comment type="caution">
    <text evidence="1">The sequence shown here is derived from an EMBL/GenBank/DDBJ whole genome shotgun (WGS) entry which is preliminary data.</text>
</comment>
<organism evidence="1 2">
    <name type="scientific">Brachionus calyciflorus</name>
    <dbReference type="NCBI Taxonomy" id="104777"/>
    <lineage>
        <taxon>Eukaryota</taxon>
        <taxon>Metazoa</taxon>
        <taxon>Spiralia</taxon>
        <taxon>Gnathifera</taxon>
        <taxon>Rotifera</taxon>
        <taxon>Eurotatoria</taxon>
        <taxon>Monogononta</taxon>
        <taxon>Pseudotrocha</taxon>
        <taxon>Ploima</taxon>
        <taxon>Brachionidae</taxon>
        <taxon>Brachionus</taxon>
    </lineage>
</organism>
<evidence type="ECO:0008006" key="3">
    <source>
        <dbReference type="Google" id="ProtNLM"/>
    </source>
</evidence>
<evidence type="ECO:0000313" key="2">
    <source>
        <dbReference type="Proteomes" id="UP000663879"/>
    </source>
</evidence>
<sequence length="165" mass="19524">MFHAASVWSPLLKTDIDILERVQRRETKLVSSIRDFSYVDRLKALNLSSLEDRRLRGDLIQMFKIANRFENIKQIKGVIFANSLSLNLRRQNDMRLVREINKRGNCRYYFLSNRVVKVWNELSMNAIKSRKVNWFKARIDEEVFRIKSRSDCNGSSRAKRVNALV</sequence>
<gene>
    <name evidence="1" type="ORF">OXX778_LOCUS19714</name>
</gene>
<dbReference type="EMBL" id="CAJNOC010006123">
    <property type="protein sequence ID" value="CAF1070768.1"/>
    <property type="molecule type" value="Genomic_DNA"/>
</dbReference>
<dbReference type="OrthoDB" id="426210at2759"/>
<protein>
    <recommendedName>
        <fullName evidence="3">Endonuclease-reverse transcriptase</fullName>
    </recommendedName>
</protein>
<reference evidence="1" key="1">
    <citation type="submission" date="2021-02" db="EMBL/GenBank/DDBJ databases">
        <authorList>
            <person name="Nowell W R."/>
        </authorList>
    </citation>
    <scope>NUCLEOTIDE SEQUENCE</scope>
    <source>
        <strain evidence="1">Ploen Becks lab</strain>
    </source>
</reference>